<evidence type="ECO:0000256" key="1">
    <source>
        <dbReference type="ARBA" id="ARBA00022723"/>
    </source>
</evidence>
<dbReference type="EMBL" id="JABFUD020000019">
    <property type="protein sequence ID" value="KAI5064782.1"/>
    <property type="molecule type" value="Genomic_DNA"/>
</dbReference>
<dbReference type="PANTHER" id="PTHR46235:SF3">
    <property type="entry name" value="PHD FINGER-CONTAINING PROTEIN DDB_G0268158"/>
    <property type="match status" value="1"/>
</dbReference>
<organism evidence="5 6">
    <name type="scientific">Adiantum capillus-veneris</name>
    <name type="common">Maidenhair fern</name>
    <dbReference type="NCBI Taxonomy" id="13818"/>
    <lineage>
        <taxon>Eukaryota</taxon>
        <taxon>Viridiplantae</taxon>
        <taxon>Streptophyta</taxon>
        <taxon>Embryophyta</taxon>
        <taxon>Tracheophyta</taxon>
        <taxon>Polypodiopsida</taxon>
        <taxon>Polypodiidae</taxon>
        <taxon>Polypodiales</taxon>
        <taxon>Pteridineae</taxon>
        <taxon>Pteridaceae</taxon>
        <taxon>Vittarioideae</taxon>
        <taxon>Adiantum</taxon>
    </lineage>
</organism>
<keyword evidence="1" id="KW-0479">Metal-binding</keyword>
<keyword evidence="6" id="KW-1185">Reference proteome</keyword>
<reference evidence="5" key="1">
    <citation type="submission" date="2021-01" db="EMBL/GenBank/DDBJ databases">
        <title>Adiantum capillus-veneris genome.</title>
        <authorList>
            <person name="Fang Y."/>
            <person name="Liao Q."/>
        </authorList>
    </citation>
    <scope>NUCLEOTIDE SEQUENCE</scope>
    <source>
        <strain evidence="5">H3</strain>
        <tissue evidence="5">Leaf</tissue>
    </source>
</reference>
<evidence type="ECO:0000256" key="3">
    <source>
        <dbReference type="ARBA" id="ARBA00022833"/>
    </source>
</evidence>
<name>A0A9D4UBW5_ADICA</name>
<evidence type="ECO:0000313" key="5">
    <source>
        <dbReference type="EMBL" id="KAI5064782.1"/>
    </source>
</evidence>
<evidence type="ECO:0000259" key="4">
    <source>
        <dbReference type="SMART" id="SM00249"/>
    </source>
</evidence>
<keyword evidence="2" id="KW-0863">Zinc-finger</keyword>
<keyword evidence="3" id="KW-0862">Zinc</keyword>
<dbReference type="Pfam" id="PF26055">
    <property type="entry name" value="Mtase_EDM2"/>
    <property type="match status" value="1"/>
</dbReference>
<dbReference type="CDD" id="cd15565">
    <property type="entry name" value="PHD2_NSD"/>
    <property type="match status" value="1"/>
</dbReference>
<dbReference type="SUPFAM" id="SSF53335">
    <property type="entry name" value="S-adenosyl-L-methionine-dependent methyltransferases"/>
    <property type="match status" value="1"/>
</dbReference>
<dbReference type="AlphaFoldDB" id="A0A9D4UBW5"/>
<gene>
    <name evidence="5" type="ORF">GOP47_0019477</name>
</gene>
<dbReference type="OrthoDB" id="21264at2759"/>
<dbReference type="PANTHER" id="PTHR46235">
    <property type="entry name" value="PHD FINGER-CONTAINING PROTEIN DDB_G0268158"/>
    <property type="match status" value="1"/>
</dbReference>
<sequence length="1013" mass="114475">MNEVNRLDKGPYEDHYDASKSCLMAVSHHLERNQHKEKNFDFREELDPYEDEEDYVEVDDPSETVCCICDNGGDVICCDGPCMRSFHANKDASGASDCNCSTLNLNKGEAEGLDLFFCPNCKYKKHQCYICKKLGCSDEAAGAEQEVFLCDSAMCGHFYHPDCVAQMLLKDAEEVKVNSLADSIKRGNGFVCPMHKCWLCKKGENKSSVESQFGVCRRCPRVWHRKCFPKSLRFEKDDDKPQRAWEGLLSDRILIYCIEHKIVRKLSTPARTQVEFPEIPRLVEKSKLDDGKKRRRLVKLASKELSFVGLVTTKKTVAGVKSIKEHPESAFRKRKQAVACESSRKRLGTGFATNNQKKNQGDARLAGISKESISHKSLNSSQGKQISVSSLGENNMERHIKSIVSECNQSVLRKSSKVDLSRVGSDLQTQNFKQAAIDKSKQVGGLDLMYGQFLSHAETVRPQDTASVSKSVENICWGKQESSSTVDPYSGRIPALPPPYEGNKPFFIKPVVLDAMTRSIIQELVSKTKCSVTLQSIREKHDTPLCYQHNLKNLDKKYSRAKIESIMKGIQKAVTTLESGGNIEDAEAQCAPSCLKFLEGCKVELRVFLAPFLHGERYTPFGRHFTKPEKLQQIVDRLHWYVHSGDTIVDFCCGSNDFSLMMKSKLDQMGKDCEYKNFDIIQAKHDFNFVKKDWFKVEQHELANGGRLIMGLNPPFGVKARLANLFIDHALKFRPKIMILIVPKETQRLDRKGFPYDLIWEDSELLKGKAFELPGSVGTDGEPLSDWNKEPPILSVWSRPDWTTRHKQIAAKSGQIPEIDEFQKRHFSHTTREGFPNMGIQERGFSKMLPSNGFVEAPMRRVDTSCEKPSFQLGRIHNHEEWNGSVRDSIRIYGGRHPMYKHMDANMEPQSAFYGVNHACSSTYSDTAWQPNNVLSTGNFMGATNGSQPMGILNGVICDMQLKQTACQSRELPRFKHGDIGREGGYGDVIMPQPAYQHHHAGTDWRKLNRGVA</sequence>
<dbReference type="GO" id="GO:0008270">
    <property type="term" value="F:zinc ion binding"/>
    <property type="evidence" value="ECO:0007669"/>
    <property type="project" value="UniProtKB-KW"/>
</dbReference>
<protein>
    <recommendedName>
        <fullName evidence="4">Zinc finger PHD-type domain-containing protein</fullName>
    </recommendedName>
</protein>
<comment type="caution">
    <text evidence="5">The sequence shown here is derived from an EMBL/GenBank/DDBJ whole genome shotgun (WGS) entry which is preliminary data.</text>
</comment>
<dbReference type="InterPro" id="IPR058939">
    <property type="entry name" value="Mtase_EDM2"/>
</dbReference>
<dbReference type="InterPro" id="IPR013083">
    <property type="entry name" value="Znf_RING/FYVE/PHD"/>
</dbReference>
<dbReference type="SMART" id="SM00249">
    <property type="entry name" value="PHD"/>
    <property type="match status" value="3"/>
</dbReference>
<proteinExistence type="predicted"/>
<dbReference type="Proteomes" id="UP000886520">
    <property type="component" value="Chromosome 19"/>
</dbReference>
<feature type="domain" description="Zinc finger PHD-type" evidence="4">
    <location>
        <begin position="127"/>
        <end position="196"/>
    </location>
</feature>
<feature type="domain" description="Zinc finger PHD-type" evidence="4">
    <location>
        <begin position="197"/>
        <end position="261"/>
    </location>
</feature>
<feature type="domain" description="Zinc finger PHD-type" evidence="4">
    <location>
        <begin position="65"/>
        <end position="122"/>
    </location>
</feature>
<evidence type="ECO:0000256" key="2">
    <source>
        <dbReference type="ARBA" id="ARBA00022771"/>
    </source>
</evidence>
<accession>A0A9D4UBW5</accession>
<evidence type="ECO:0000313" key="6">
    <source>
        <dbReference type="Proteomes" id="UP000886520"/>
    </source>
</evidence>
<dbReference type="Gene3D" id="3.30.40.10">
    <property type="entry name" value="Zinc/RING finger domain, C3HC4 (zinc finger)"/>
    <property type="match status" value="2"/>
</dbReference>
<dbReference type="Pfam" id="PF22908">
    <property type="entry name" value="PHD_NSD"/>
    <property type="match status" value="1"/>
</dbReference>
<dbReference type="InterPro" id="IPR055198">
    <property type="entry name" value="NSD_PHD"/>
</dbReference>
<dbReference type="InterPro" id="IPR029063">
    <property type="entry name" value="SAM-dependent_MTases_sf"/>
</dbReference>
<dbReference type="InterPro" id="IPR001965">
    <property type="entry name" value="Znf_PHD"/>
</dbReference>